<feature type="region of interest" description="Disordered" evidence="2">
    <location>
        <begin position="152"/>
        <end position="182"/>
    </location>
</feature>
<dbReference type="AlphaFoldDB" id="A0A7H4LF16"/>
<organism evidence="3 4">
    <name type="scientific">Triticum aestivum</name>
    <name type="common">Wheat</name>
    <dbReference type="NCBI Taxonomy" id="4565"/>
    <lineage>
        <taxon>Eukaryota</taxon>
        <taxon>Viridiplantae</taxon>
        <taxon>Streptophyta</taxon>
        <taxon>Embryophyta</taxon>
        <taxon>Tracheophyta</taxon>
        <taxon>Spermatophyta</taxon>
        <taxon>Magnoliopsida</taxon>
        <taxon>Liliopsida</taxon>
        <taxon>Poales</taxon>
        <taxon>Poaceae</taxon>
        <taxon>BOP clade</taxon>
        <taxon>Pooideae</taxon>
        <taxon>Triticodae</taxon>
        <taxon>Triticeae</taxon>
        <taxon>Triticinae</taxon>
        <taxon>Triticum</taxon>
    </lineage>
</organism>
<dbReference type="EMBL" id="LS480641">
    <property type="protein sequence ID" value="SPT17204.1"/>
    <property type="molecule type" value="Genomic_DNA"/>
</dbReference>
<evidence type="ECO:0000313" key="4">
    <source>
        <dbReference type="Proteomes" id="UP000280104"/>
    </source>
</evidence>
<feature type="region of interest" description="Disordered" evidence="2">
    <location>
        <begin position="421"/>
        <end position="445"/>
    </location>
</feature>
<protein>
    <submittedName>
        <fullName evidence="3">Uncharacterized protein</fullName>
    </submittedName>
</protein>
<dbReference type="Proteomes" id="UP000280104">
    <property type="component" value="Chromosome II"/>
</dbReference>
<keyword evidence="1" id="KW-0175">Coiled coil</keyword>
<name>A0A7H4LF16_WHEAT</name>
<feature type="compositionally biased region" description="Acidic residues" evidence="2">
    <location>
        <begin position="172"/>
        <end position="182"/>
    </location>
</feature>
<evidence type="ECO:0000313" key="3">
    <source>
        <dbReference type="EMBL" id="SPT17204.1"/>
    </source>
</evidence>
<reference evidence="3 4" key="1">
    <citation type="submission" date="2018-05" db="EMBL/GenBank/DDBJ databases">
        <authorList>
            <person name="Thind KAUR A."/>
        </authorList>
    </citation>
    <scope>NUCLEOTIDE SEQUENCE [LARGE SCALE GENOMIC DNA]</scope>
</reference>
<feature type="compositionally biased region" description="Basic residues" evidence="2">
    <location>
        <begin position="428"/>
        <end position="441"/>
    </location>
</feature>
<accession>A0A7H4LF16</accession>
<feature type="coiled-coil region" evidence="1">
    <location>
        <begin position="237"/>
        <end position="264"/>
    </location>
</feature>
<evidence type="ECO:0000256" key="1">
    <source>
        <dbReference type="SAM" id="Coils"/>
    </source>
</evidence>
<evidence type="ECO:0000256" key="2">
    <source>
        <dbReference type="SAM" id="MobiDB-lite"/>
    </source>
</evidence>
<gene>
    <name evidence="3" type="ORF">CAMPLR22A2D_LOCUS1810</name>
</gene>
<sequence>MMPYHKAMSSVICQRPDFHTLSSSEVLDKFVEMRILDKTADNAVLRSQRAKKPNLALKAKVSVEEEDEEESNPEDTKYAYHEHMALASRQFWSKKNTRPNFNKNNTSGAKGKQRVRTCYNYGNVSHFVAKCPYEKREDNGGKFIRKDKAKSFPNKSNFTKKTPPKGLVAQEEYNEDEDDDEDGESVAMASVAIATTPRVSLFDSSNENITAKCLMAKATNKLKGKSKKHFVALLEQLGEANDMIEAHEESISKMERHSRDYADEISDLSNALEEERGHRLALEESHNDDHAKLKKDLDHALVVSRVLNSEKAKLGVDLARLKEEFDILDKAHKTLKGTHASLKESHDQLQVKLTKEKATFPHMVLIDNANATNPCCEHVHLVEENANLKEQLEKGLVSCIQGEKNLNDLLSNQKEVVAKEGIGFTPKSKNKKKNDKAKRPPPLKQTFVKEGEGASKEKKNIVKGGGVKKGNATPSNKVGDFNPSYVLCHASDGHVYAKFVGSPYEYIECGATNHMTGSKNVVVDVHKIPSMPTNVEWGDASSSKEKDNVPLKWNHHQPKTHTLLKNKLKALNLMNKIKCKINLMMVLNHQVMPKVKFSPPSKFKINSKLKIKNKLKTTLKMIKLPLLNSLLRRNWSVAPPRLLPSSLPRVIS</sequence>
<proteinExistence type="predicted"/>